<dbReference type="AlphaFoldDB" id="A0A067KNF2"/>
<sequence length="112" mass="12877">MHKLFHRPVDVYTSPVDVYTSLQWLSLYPIPGKHRVIIEKHSILVMINDILIAIARNTEIISITGAIEARDTSRIDSIKKDSTLIAIENSFACAYVVYSHKFTKLHNELLKW</sequence>
<evidence type="ECO:0000313" key="2">
    <source>
        <dbReference type="Proteomes" id="UP000027138"/>
    </source>
</evidence>
<reference evidence="1 2" key="1">
    <citation type="journal article" date="2014" name="PLoS ONE">
        <title>Global Analysis of Gene Expression Profiles in Physic Nut (Jatropha curcas L.) Seedlings Exposed to Salt Stress.</title>
        <authorList>
            <person name="Zhang L."/>
            <person name="Zhang C."/>
            <person name="Wu P."/>
            <person name="Chen Y."/>
            <person name="Li M."/>
            <person name="Jiang H."/>
            <person name="Wu G."/>
        </authorList>
    </citation>
    <scope>NUCLEOTIDE SEQUENCE [LARGE SCALE GENOMIC DNA]</scope>
    <source>
        <strain evidence="2">cv. GZQX0401</strain>
        <tissue evidence="1">Young leaves</tissue>
    </source>
</reference>
<dbReference type="EMBL" id="KK914543">
    <property type="protein sequence ID" value="KDP33334.1"/>
    <property type="molecule type" value="Genomic_DNA"/>
</dbReference>
<protein>
    <submittedName>
        <fullName evidence="1">Uncharacterized protein</fullName>
    </submittedName>
</protein>
<accession>A0A067KNF2</accession>
<gene>
    <name evidence="1" type="ORF">JCGZ_12883</name>
</gene>
<evidence type="ECO:0000313" key="1">
    <source>
        <dbReference type="EMBL" id="KDP33334.1"/>
    </source>
</evidence>
<keyword evidence="2" id="KW-1185">Reference proteome</keyword>
<name>A0A067KNF2_JATCU</name>
<proteinExistence type="predicted"/>
<organism evidence="1 2">
    <name type="scientific">Jatropha curcas</name>
    <name type="common">Barbados nut</name>
    <dbReference type="NCBI Taxonomy" id="180498"/>
    <lineage>
        <taxon>Eukaryota</taxon>
        <taxon>Viridiplantae</taxon>
        <taxon>Streptophyta</taxon>
        <taxon>Embryophyta</taxon>
        <taxon>Tracheophyta</taxon>
        <taxon>Spermatophyta</taxon>
        <taxon>Magnoliopsida</taxon>
        <taxon>eudicotyledons</taxon>
        <taxon>Gunneridae</taxon>
        <taxon>Pentapetalae</taxon>
        <taxon>rosids</taxon>
        <taxon>fabids</taxon>
        <taxon>Malpighiales</taxon>
        <taxon>Euphorbiaceae</taxon>
        <taxon>Crotonoideae</taxon>
        <taxon>Jatropheae</taxon>
        <taxon>Jatropha</taxon>
    </lineage>
</organism>
<dbReference type="Proteomes" id="UP000027138">
    <property type="component" value="Unassembled WGS sequence"/>
</dbReference>